<accession>A0A7R9LNN5</accession>
<evidence type="ECO:0000313" key="2">
    <source>
        <dbReference type="Proteomes" id="UP000759131"/>
    </source>
</evidence>
<dbReference type="AlphaFoldDB" id="A0A7R9LNN5"/>
<keyword evidence="2" id="KW-1185">Reference proteome</keyword>
<protein>
    <submittedName>
        <fullName evidence="1">Uncharacterized protein</fullName>
    </submittedName>
</protein>
<evidence type="ECO:0000313" key="1">
    <source>
        <dbReference type="EMBL" id="CAD7643789.1"/>
    </source>
</evidence>
<proteinExistence type="predicted"/>
<dbReference type="EMBL" id="CAJPIZ010029948">
    <property type="protein sequence ID" value="CAG2119806.1"/>
    <property type="molecule type" value="Genomic_DNA"/>
</dbReference>
<reference evidence="1" key="1">
    <citation type="submission" date="2020-11" db="EMBL/GenBank/DDBJ databases">
        <authorList>
            <person name="Tran Van P."/>
        </authorList>
    </citation>
    <scope>NUCLEOTIDE SEQUENCE</scope>
</reference>
<dbReference type="Proteomes" id="UP000759131">
    <property type="component" value="Unassembled WGS sequence"/>
</dbReference>
<organism evidence="1">
    <name type="scientific">Medioppia subpectinata</name>
    <dbReference type="NCBI Taxonomy" id="1979941"/>
    <lineage>
        <taxon>Eukaryota</taxon>
        <taxon>Metazoa</taxon>
        <taxon>Ecdysozoa</taxon>
        <taxon>Arthropoda</taxon>
        <taxon>Chelicerata</taxon>
        <taxon>Arachnida</taxon>
        <taxon>Acari</taxon>
        <taxon>Acariformes</taxon>
        <taxon>Sarcoptiformes</taxon>
        <taxon>Oribatida</taxon>
        <taxon>Brachypylina</taxon>
        <taxon>Oppioidea</taxon>
        <taxon>Oppiidae</taxon>
        <taxon>Medioppia</taxon>
    </lineage>
</organism>
<dbReference type="EMBL" id="OC884523">
    <property type="protein sequence ID" value="CAD7643789.1"/>
    <property type="molecule type" value="Genomic_DNA"/>
</dbReference>
<sequence>MVTIITIITTTTTTTTVMVSAIRTMTTRRIPVPSMDWPFTAPTDCTHAQIH</sequence>
<name>A0A7R9LNN5_9ACAR</name>
<gene>
    <name evidence="1" type="ORF">OSB1V03_LOCUS19753</name>
</gene>